<feature type="compositionally biased region" description="Basic and acidic residues" evidence="6">
    <location>
        <begin position="180"/>
        <end position="189"/>
    </location>
</feature>
<dbReference type="GO" id="GO:0000398">
    <property type="term" value="P:mRNA splicing, via spliceosome"/>
    <property type="evidence" value="ECO:0007669"/>
    <property type="project" value="InterPro"/>
</dbReference>
<feature type="compositionally biased region" description="Low complexity" evidence="6">
    <location>
        <begin position="170"/>
        <end position="179"/>
    </location>
</feature>
<dbReference type="GO" id="GO:0003723">
    <property type="term" value="F:RNA binding"/>
    <property type="evidence" value="ECO:0007669"/>
    <property type="project" value="TreeGrafter"/>
</dbReference>
<feature type="compositionally biased region" description="Polar residues" evidence="6">
    <location>
        <begin position="918"/>
        <end position="931"/>
    </location>
</feature>
<dbReference type="EMBL" id="JAAAUY010000161">
    <property type="protein sequence ID" value="KAF9334201.1"/>
    <property type="molecule type" value="Genomic_DNA"/>
</dbReference>
<feature type="compositionally biased region" description="Low complexity" evidence="6">
    <location>
        <begin position="1272"/>
        <end position="1286"/>
    </location>
</feature>
<evidence type="ECO:0000259" key="7">
    <source>
        <dbReference type="PROSITE" id="PS50171"/>
    </source>
</evidence>
<feature type="region of interest" description="Disordered" evidence="6">
    <location>
        <begin position="318"/>
        <end position="361"/>
    </location>
</feature>
<keyword evidence="9" id="KW-1185">Reference proteome</keyword>
<feature type="compositionally biased region" description="Basic residues" evidence="6">
    <location>
        <begin position="1348"/>
        <end position="1365"/>
    </location>
</feature>
<keyword evidence="2" id="KW-0479">Metal-binding</keyword>
<feature type="domain" description="Matrin-type" evidence="7">
    <location>
        <begin position="1118"/>
        <end position="1149"/>
    </location>
</feature>
<dbReference type="GO" id="GO:0071011">
    <property type="term" value="C:precatalytic spliceosome"/>
    <property type="evidence" value="ECO:0007669"/>
    <property type="project" value="TreeGrafter"/>
</dbReference>
<feature type="compositionally biased region" description="Basic and acidic residues" evidence="6">
    <location>
        <begin position="809"/>
        <end position="820"/>
    </location>
</feature>
<feature type="compositionally biased region" description="Low complexity" evidence="6">
    <location>
        <begin position="887"/>
        <end position="896"/>
    </location>
</feature>
<dbReference type="SUPFAM" id="SSF57667">
    <property type="entry name" value="beta-beta-alpha zinc fingers"/>
    <property type="match status" value="1"/>
</dbReference>
<dbReference type="InterPro" id="IPR036236">
    <property type="entry name" value="Znf_C2H2_sf"/>
</dbReference>
<dbReference type="GO" id="GO:0008270">
    <property type="term" value="F:zinc ion binding"/>
    <property type="evidence" value="ECO:0007669"/>
    <property type="project" value="UniProtKB-KW"/>
</dbReference>
<accession>A0A9P5SP29</accession>
<feature type="compositionally biased region" description="Low complexity" evidence="6">
    <location>
        <begin position="1195"/>
        <end position="1212"/>
    </location>
</feature>
<protein>
    <recommendedName>
        <fullName evidence="7">Matrin-type domain-containing protein</fullName>
    </recommendedName>
</protein>
<keyword evidence="4" id="KW-0862">Zinc</keyword>
<dbReference type="PROSITE" id="PS50171">
    <property type="entry name" value="ZF_MATRIN"/>
    <property type="match status" value="1"/>
</dbReference>
<evidence type="ECO:0000256" key="5">
    <source>
        <dbReference type="ARBA" id="ARBA00023242"/>
    </source>
</evidence>
<feature type="region of interest" description="Disordered" evidence="6">
    <location>
        <begin position="884"/>
        <end position="950"/>
    </location>
</feature>
<proteinExistence type="predicted"/>
<feature type="region of interest" description="Disordered" evidence="6">
    <location>
        <begin position="679"/>
        <end position="853"/>
    </location>
</feature>
<feature type="compositionally biased region" description="Polar residues" evidence="6">
    <location>
        <begin position="554"/>
        <end position="568"/>
    </location>
</feature>
<feature type="compositionally biased region" description="Low complexity" evidence="6">
    <location>
        <begin position="318"/>
        <end position="331"/>
    </location>
</feature>
<dbReference type="PANTHER" id="PTHR13173">
    <property type="entry name" value="WW DOMAIN BINDING PROTEIN 4"/>
    <property type="match status" value="1"/>
</dbReference>
<feature type="compositionally biased region" description="Acidic residues" evidence="6">
    <location>
        <begin position="1304"/>
        <end position="1313"/>
    </location>
</feature>
<dbReference type="InterPro" id="IPR013085">
    <property type="entry name" value="U1-CZ_Znf_C2H2"/>
</dbReference>
<evidence type="ECO:0000256" key="1">
    <source>
        <dbReference type="ARBA" id="ARBA00004123"/>
    </source>
</evidence>
<feature type="compositionally biased region" description="Basic residues" evidence="6">
    <location>
        <begin position="374"/>
        <end position="384"/>
    </location>
</feature>
<comment type="subcellular location">
    <subcellularLocation>
        <location evidence="1">Nucleus</location>
    </subcellularLocation>
</comment>
<feature type="compositionally biased region" description="Polar residues" evidence="6">
    <location>
        <begin position="199"/>
        <end position="208"/>
    </location>
</feature>
<comment type="caution">
    <text evidence="8">The sequence shown here is derived from an EMBL/GenBank/DDBJ whole genome shotgun (WGS) entry which is preliminary data.</text>
</comment>
<feature type="region of interest" description="Disordered" evidence="6">
    <location>
        <begin position="1016"/>
        <end position="1065"/>
    </location>
</feature>
<dbReference type="Gene3D" id="3.30.160.60">
    <property type="entry name" value="Classic Zinc Finger"/>
    <property type="match status" value="1"/>
</dbReference>
<dbReference type="InterPro" id="IPR000690">
    <property type="entry name" value="Matrin/U1-C_Znf_C2H2"/>
</dbReference>
<dbReference type="PANTHER" id="PTHR13173:SF10">
    <property type="entry name" value="WW DOMAIN-BINDING PROTEIN 4"/>
    <property type="match status" value="1"/>
</dbReference>
<evidence type="ECO:0000256" key="4">
    <source>
        <dbReference type="ARBA" id="ARBA00022833"/>
    </source>
</evidence>
<dbReference type="SMART" id="SM00451">
    <property type="entry name" value="ZnF_U1"/>
    <property type="match status" value="1"/>
</dbReference>
<dbReference type="Proteomes" id="UP000696485">
    <property type="component" value="Unassembled WGS sequence"/>
</dbReference>
<reference evidence="8" key="1">
    <citation type="journal article" date="2020" name="Fungal Divers.">
        <title>Resolving the Mortierellaceae phylogeny through synthesis of multi-gene phylogenetics and phylogenomics.</title>
        <authorList>
            <person name="Vandepol N."/>
            <person name="Liber J."/>
            <person name="Desiro A."/>
            <person name="Na H."/>
            <person name="Kennedy M."/>
            <person name="Barry K."/>
            <person name="Grigoriev I.V."/>
            <person name="Miller A.N."/>
            <person name="O'Donnell K."/>
            <person name="Stajich J.E."/>
            <person name="Bonito G."/>
        </authorList>
    </citation>
    <scope>NUCLEOTIDE SEQUENCE</scope>
    <source>
        <strain evidence="8">NVP1</strain>
    </source>
</reference>
<feature type="compositionally biased region" description="Basic and acidic residues" evidence="6">
    <location>
        <begin position="342"/>
        <end position="355"/>
    </location>
</feature>
<feature type="compositionally biased region" description="Pro residues" evidence="6">
    <location>
        <begin position="1248"/>
        <end position="1257"/>
    </location>
</feature>
<feature type="region of interest" description="Disordered" evidence="6">
    <location>
        <begin position="1195"/>
        <end position="1365"/>
    </location>
</feature>
<name>A0A9P5SP29_9FUNG</name>
<feature type="compositionally biased region" description="Polar residues" evidence="6">
    <location>
        <begin position="477"/>
        <end position="497"/>
    </location>
</feature>
<dbReference type="InterPro" id="IPR040023">
    <property type="entry name" value="WBP4"/>
</dbReference>
<feature type="compositionally biased region" description="Basic and acidic residues" evidence="6">
    <location>
        <begin position="1314"/>
        <end position="1343"/>
    </location>
</feature>
<organism evidence="8 9">
    <name type="scientific">Podila minutissima</name>
    <dbReference type="NCBI Taxonomy" id="64525"/>
    <lineage>
        <taxon>Eukaryota</taxon>
        <taxon>Fungi</taxon>
        <taxon>Fungi incertae sedis</taxon>
        <taxon>Mucoromycota</taxon>
        <taxon>Mortierellomycotina</taxon>
        <taxon>Mortierellomycetes</taxon>
        <taxon>Mortierellales</taxon>
        <taxon>Mortierellaceae</taxon>
        <taxon>Podila</taxon>
    </lineage>
</organism>
<feature type="region of interest" description="Disordered" evidence="6">
    <location>
        <begin position="374"/>
        <end position="599"/>
    </location>
</feature>
<feature type="region of interest" description="Disordered" evidence="6">
    <location>
        <begin position="120"/>
        <end position="139"/>
    </location>
</feature>
<evidence type="ECO:0000256" key="2">
    <source>
        <dbReference type="ARBA" id="ARBA00022723"/>
    </source>
</evidence>
<keyword evidence="3" id="KW-0863">Zinc-finger</keyword>
<dbReference type="InterPro" id="IPR003604">
    <property type="entry name" value="Matrin/U1-like-C_Znf_C2H2"/>
</dbReference>
<gene>
    <name evidence="8" type="ORF">BG006_002575</name>
</gene>
<evidence type="ECO:0000256" key="6">
    <source>
        <dbReference type="SAM" id="MobiDB-lite"/>
    </source>
</evidence>
<feature type="region of interest" description="Disordered" evidence="6">
    <location>
        <begin position="1"/>
        <end position="22"/>
    </location>
</feature>
<evidence type="ECO:0000256" key="3">
    <source>
        <dbReference type="ARBA" id="ARBA00022771"/>
    </source>
</evidence>
<dbReference type="Pfam" id="PF06220">
    <property type="entry name" value="zf-U1"/>
    <property type="match status" value="1"/>
</dbReference>
<keyword evidence="5" id="KW-0539">Nucleus</keyword>
<evidence type="ECO:0000313" key="9">
    <source>
        <dbReference type="Proteomes" id="UP000696485"/>
    </source>
</evidence>
<feature type="compositionally biased region" description="Polar residues" evidence="6">
    <location>
        <begin position="716"/>
        <end position="726"/>
    </location>
</feature>
<feature type="compositionally biased region" description="Polar residues" evidence="6">
    <location>
        <begin position="582"/>
        <end position="591"/>
    </location>
</feature>
<feature type="region of interest" description="Disordered" evidence="6">
    <location>
        <begin position="154"/>
        <end position="215"/>
    </location>
</feature>
<sequence>MSKSGAPSAASASASASSDPHSLPPNIKGLIQRYLAVSLPTITLSPELIAVLDKADIVIPTRVQVTMRWWNEDPANALFVHPKLNSPLSEPIARHQERLRQRRQDQLIQEVRSRQEQINDHITKATSPFSSPPPRSTVASLLMRPWSGKKLLTALRPGKGKGKAQDRQDQGQGQAQGYGDRQKRPKLDKASTPIAPSATKMSHTQLQDSHIKPLPSLPEAAYPNTVAYPVRCSLDQLHRYFLEMSSLTLEIQIVDGLSAVATVPNMASLLHNIHGTFSGVFPTIILKNTLDLPSEQLFSQQAVIGVVVFQSWLQDTSDVGDSSEGSESTGSILNEPPTGVHLYHEHQKPPRHHESGQQYSYRPAQSVHQDYRQYHPHHPHQYPRPHHDQRPRVSVDYSCPTQHTQDHNQRGLTSPPAPIALQRPSQRVDEWGAPGGDRFRPRTSLRFGEAPHHSGHPQREFSNAMDHREKRWGYSKNDPSQPSRYSHTRQRSQNEPSTDGAWGRTTSEESGHRRHARKSGHGKQPMVDSDGPKGRRPNIKIPVPDTDSPYTHARPSSNRYSIPASSMDESIPYEDRRRSHDTNMTNIYSQESRSRPRSGATAAAIGRLDSVLARGEDLLLGMRTSFALDPEEVHRSRNSHLRSADSELLPMSKTLPYWPSKSRFYLELSIPAAYLTSHGLLKGSSKPSKVLNEKRREDPPPALSPVSPPQRHGQDMSGSQQFSYQRRPQREDVQGRYESQPSSSPPRQLRRSRGPIQFESISPRAAGSHQRGPSSSGAAGQSHLPGRPLLSPGVVRDRDRAGGNSGSSDHYKESSQDHPHPQPRKSKSYPPQSTPSSQRNSRRRRLSSHDRLQIRMNPKAWDILNYVPDLFPSRSMSALVIPEYKGTSSSSSATTTDAEDSTTRQKQGRQHHQRQGTNYSNPPFGSTSGTSYRPMRESNPLRKNHAKKHRQEFNFQTKCQFHLTPETMAACMIENISVEVWKLNSKRQTMIELGTAKLPLHKVLTQIMHKTAAYPTDVHPQGHRYHPGVPRQDSRYPGRGGLGGSRPGPEFGSRAFGQGHPSTQRPVWRLEPNVYDIRSRRGTIIGQLDADIWVHPRSRSSSMVSAAASEYWKSNAKHFCRFCKIYITDNKSSRNIHDNGSKHKENVERFLREQNQRSRDKEINTAKMDKQMEAIERAAMEQYQRDVEAGLVAGSAPLPSKQSTSSSSSSASPAPPPPPQTSPSTVSNDLKAQNDSTDDSDTTKNTVPEPPAVPAPKPVDETVGQPGEWQTVEVRSVPSSRPSGRPYESGQKKGDGSSHYVAGADDDDGEHDPEDLRGFKVVEKTYPTEHQGDSDNEGSKADDGAPMFKKRKAGAGKPRNIRRKV</sequence>
<evidence type="ECO:0000313" key="8">
    <source>
        <dbReference type="EMBL" id="KAF9334201.1"/>
    </source>
</evidence>
<feature type="compositionally biased region" description="Basic residues" evidence="6">
    <location>
        <begin position="512"/>
        <end position="521"/>
    </location>
</feature>